<keyword evidence="3" id="KW-1185">Reference proteome</keyword>
<comment type="caution">
    <text evidence="2">The sequence shown here is derived from an EMBL/GenBank/DDBJ whole genome shotgun (WGS) entry which is preliminary data.</text>
</comment>
<dbReference type="SUPFAM" id="SSF55729">
    <property type="entry name" value="Acyl-CoA N-acyltransferases (Nat)"/>
    <property type="match status" value="1"/>
</dbReference>
<accession>A0ABV5CAU0</accession>
<reference evidence="2 3" key="1">
    <citation type="submission" date="2024-09" db="EMBL/GenBank/DDBJ databases">
        <title>Paenibacillus zeirhizospherea sp. nov., isolated from surface of the maize (Zea mays) roots in a horticulture field, Hungary.</title>
        <authorList>
            <person name="Marton D."/>
            <person name="Farkas M."/>
            <person name="Bedics A."/>
            <person name="Toth E."/>
            <person name="Tancsics A."/>
            <person name="Boka K."/>
            <person name="Marati G."/>
            <person name="Kriszt B."/>
            <person name="Cserhati M."/>
        </authorList>
    </citation>
    <scope>NUCLEOTIDE SEQUENCE [LARGE SCALE GENOMIC DNA]</scope>
    <source>
        <strain evidence="2 3">JCM 18446</strain>
    </source>
</reference>
<evidence type="ECO:0000313" key="2">
    <source>
        <dbReference type="EMBL" id="MFB5763720.1"/>
    </source>
</evidence>
<dbReference type="PROSITE" id="PS51186">
    <property type="entry name" value="GNAT"/>
    <property type="match status" value="1"/>
</dbReference>
<organism evidence="2 3">
    <name type="scientific">Paenibacillus medicaginis</name>
    <dbReference type="NCBI Taxonomy" id="1470560"/>
    <lineage>
        <taxon>Bacteria</taxon>
        <taxon>Bacillati</taxon>
        <taxon>Bacillota</taxon>
        <taxon>Bacilli</taxon>
        <taxon>Bacillales</taxon>
        <taxon>Paenibacillaceae</taxon>
        <taxon>Paenibacillus</taxon>
    </lineage>
</organism>
<dbReference type="EC" id="2.3.-.-" evidence="2"/>
<dbReference type="Pfam" id="PF13302">
    <property type="entry name" value="Acetyltransf_3"/>
    <property type="match status" value="1"/>
</dbReference>
<dbReference type="EMBL" id="JBHIRY010000043">
    <property type="protein sequence ID" value="MFB5763720.1"/>
    <property type="molecule type" value="Genomic_DNA"/>
</dbReference>
<name>A0ABV5CAU0_9BACL</name>
<dbReference type="PANTHER" id="PTHR43415:SF3">
    <property type="entry name" value="GNAT-FAMILY ACETYLTRANSFERASE"/>
    <property type="match status" value="1"/>
</dbReference>
<dbReference type="Gene3D" id="3.40.630.30">
    <property type="match status" value="1"/>
</dbReference>
<evidence type="ECO:0000259" key="1">
    <source>
        <dbReference type="PROSITE" id="PS51186"/>
    </source>
</evidence>
<dbReference type="RefSeq" id="WP_375522725.1">
    <property type="nucleotide sequence ID" value="NZ_JBHIRY010000043.1"/>
</dbReference>
<dbReference type="PANTHER" id="PTHR43415">
    <property type="entry name" value="SPERMIDINE N(1)-ACETYLTRANSFERASE"/>
    <property type="match status" value="1"/>
</dbReference>
<evidence type="ECO:0000313" key="3">
    <source>
        <dbReference type="Proteomes" id="UP001580430"/>
    </source>
</evidence>
<protein>
    <submittedName>
        <fullName evidence="2">GNAT family N-acetyltransferase</fullName>
        <ecNumber evidence="2">2.3.-.-</ecNumber>
    </submittedName>
</protein>
<sequence length="181" mass="21403">MRGKTVYLRPVREEDMASFYEAVCDEEIRYMTGTKKTFTMEQLYEHFERITKDETRHDFAICLVNDDTIIGDLSILEIDADNRKAFFRIALHNKLYFNKGYGTEAVRLAMEFSFENLKLNRLQLEVFSHNVRGVKAYEKAGFKKEGILRQSLLYNNQYFDEIIMGMLKQDYNKLMAGERTK</sequence>
<dbReference type="InterPro" id="IPR016181">
    <property type="entry name" value="Acyl_CoA_acyltransferase"/>
</dbReference>
<keyword evidence="2" id="KW-0012">Acyltransferase</keyword>
<feature type="domain" description="N-acetyltransferase" evidence="1">
    <location>
        <begin position="6"/>
        <end position="169"/>
    </location>
</feature>
<dbReference type="GO" id="GO:0016746">
    <property type="term" value="F:acyltransferase activity"/>
    <property type="evidence" value="ECO:0007669"/>
    <property type="project" value="UniProtKB-KW"/>
</dbReference>
<dbReference type="InterPro" id="IPR000182">
    <property type="entry name" value="GNAT_dom"/>
</dbReference>
<keyword evidence="2" id="KW-0808">Transferase</keyword>
<proteinExistence type="predicted"/>
<gene>
    <name evidence="2" type="ORF">ACE5LO_25420</name>
</gene>
<dbReference type="Proteomes" id="UP001580430">
    <property type="component" value="Unassembled WGS sequence"/>
</dbReference>